<dbReference type="CDD" id="cd01833">
    <property type="entry name" value="XynB_like"/>
    <property type="match status" value="1"/>
</dbReference>
<dbReference type="GO" id="GO:0004622">
    <property type="term" value="F:phosphatidylcholine lysophospholipase activity"/>
    <property type="evidence" value="ECO:0007669"/>
    <property type="project" value="TreeGrafter"/>
</dbReference>
<dbReference type="RefSeq" id="WP_119430951.1">
    <property type="nucleotide sequence ID" value="NZ_QWGE01000001.1"/>
</dbReference>
<organism evidence="2 3">
    <name type="scientific">Pontibacter oryzae</name>
    <dbReference type="NCBI Taxonomy" id="2304593"/>
    <lineage>
        <taxon>Bacteria</taxon>
        <taxon>Pseudomonadati</taxon>
        <taxon>Bacteroidota</taxon>
        <taxon>Cytophagia</taxon>
        <taxon>Cytophagales</taxon>
        <taxon>Hymenobacteraceae</taxon>
        <taxon>Pontibacter</taxon>
    </lineage>
</organism>
<protein>
    <submittedName>
        <fullName evidence="2">T9SS C-terminal target domain-containing protein</fullName>
    </submittedName>
</protein>
<dbReference type="Proteomes" id="UP000266005">
    <property type="component" value="Unassembled WGS sequence"/>
</dbReference>
<sequence>MLFFASTLTPSQAQYKILCLGNSITQGSITRDIEERPSYRYKLWQKLVDENIDFEFVGSHDVNEGGAPAVKGTVYKGKTYTNRNEGHWGWTVDEILNGKNGEGNLAQWLQTYTPDIVLIHLGTNDVFRQCPSDPDCFSKTKEELSQVIDLLRDKNPTITIFLAQVIPANLQPSIPEDLITLNSKIQELAIEYTTPTSSIILVDQHTSFDAVADTHDNVHPNASGEEKMAQKWFAAIQSYLAPLPVELMEFSGKINAQGLAELHWQTASETNNAYFEVQRARDVDSFQAIGKVQGAGTTNIAQAYSFVDSAAMPGSWYYRLKQVDTDGSSSYSKFIRLDVTQYKQALKVYPTSSSGLTHVNVHLQHHEADPQAEIHVYTSHGKLVHYEDALKSKYGSVHTRIPTHTLQGAGLYLVRVVTGNSIFQSMFILK</sequence>
<dbReference type="Gene3D" id="3.40.50.1110">
    <property type="entry name" value="SGNH hydrolase"/>
    <property type="match status" value="1"/>
</dbReference>
<reference evidence="3" key="1">
    <citation type="submission" date="2018-08" db="EMBL/GenBank/DDBJ databases">
        <title>Mucilaginibacter sp. MYSH2.</title>
        <authorList>
            <person name="Seo T."/>
        </authorList>
    </citation>
    <scope>NUCLEOTIDE SEQUENCE [LARGE SCALE GENOMIC DNA]</scope>
    <source>
        <strain evidence="3">KIRAN</strain>
    </source>
</reference>
<dbReference type="AlphaFoldDB" id="A0A399SJV3"/>
<keyword evidence="3" id="KW-1185">Reference proteome</keyword>
<dbReference type="InterPro" id="IPR036514">
    <property type="entry name" value="SGNH_hydro_sf"/>
</dbReference>
<name>A0A399SJV3_9BACT</name>
<dbReference type="InterPro" id="IPR013830">
    <property type="entry name" value="SGNH_hydro"/>
</dbReference>
<dbReference type="PANTHER" id="PTHR30383">
    <property type="entry name" value="THIOESTERASE 1/PROTEASE 1/LYSOPHOSPHOLIPASE L1"/>
    <property type="match status" value="1"/>
</dbReference>
<dbReference type="Pfam" id="PF13472">
    <property type="entry name" value="Lipase_GDSL_2"/>
    <property type="match status" value="1"/>
</dbReference>
<gene>
    <name evidence="2" type="ORF">D1627_04360</name>
</gene>
<evidence type="ECO:0000313" key="2">
    <source>
        <dbReference type="EMBL" id="RIJ43071.1"/>
    </source>
</evidence>
<accession>A0A399SJV3</accession>
<comment type="caution">
    <text evidence="2">The sequence shown here is derived from an EMBL/GenBank/DDBJ whole genome shotgun (WGS) entry which is preliminary data.</text>
</comment>
<dbReference type="NCBIfam" id="TIGR04183">
    <property type="entry name" value="Por_Secre_tail"/>
    <property type="match status" value="1"/>
</dbReference>
<feature type="domain" description="SGNH hydrolase-type esterase" evidence="1">
    <location>
        <begin position="19"/>
        <end position="226"/>
    </location>
</feature>
<dbReference type="InterPro" id="IPR051532">
    <property type="entry name" value="Ester_Hydrolysis_Enzymes"/>
</dbReference>
<dbReference type="EMBL" id="QWGE01000001">
    <property type="protein sequence ID" value="RIJ43071.1"/>
    <property type="molecule type" value="Genomic_DNA"/>
</dbReference>
<dbReference type="PANTHER" id="PTHR30383:SF2">
    <property type="entry name" value="CELLULOSE-BINDING PROTEIN"/>
    <property type="match status" value="1"/>
</dbReference>
<dbReference type="InterPro" id="IPR026444">
    <property type="entry name" value="Secre_tail"/>
</dbReference>
<proteinExistence type="predicted"/>
<evidence type="ECO:0000313" key="3">
    <source>
        <dbReference type="Proteomes" id="UP000266005"/>
    </source>
</evidence>
<dbReference type="SUPFAM" id="SSF52266">
    <property type="entry name" value="SGNH hydrolase"/>
    <property type="match status" value="1"/>
</dbReference>
<evidence type="ECO:0000259" key="1">
    <source>
        <dbReference type="Pfam" id="PF13472"/>
    </source>
</evidence>
<dbReference type="OrthoDB" id="9786188at2"/>
<dbReference type="InterPro" id="IPR013783">
    <property type="entry name" value="Ig-like_fold"/>
</dbReference>
<dbReference type="Gene3D" id="2.60.40.10">
    <property type="entry name" value="Immunoglobulins"/>
    <property type="match status" value="1"/>
</dbReference>